<organism evidence="1 2">
    <name type="scientific">Rotaria sordida</name>
    <dbReference type="NCBI Taxonomy" id="392033"/>
    <lineage>
        <taxon>Eukaryota</taxon>
        <taxon>Metazoa</taxon>
        <taxon>Spiralia</taxon>
        <taxon>Gnathifera</taxon>
        <taxon>Rotifera</taxon>
        <taxon>Eurotatoria</taxon>
        <taxon>Bdelloidea</taxon>
        <taxon>Philodinida</taxon>
        <taxon>Philodinidae</taxon>
        <taxon>Rotaria</taxon>
    </lineage>
</organism>
<proteinExistence type="predicted"/>
<dbReference type="Proteomes" id="UP000663823">
    <property type="component" value="Unassembled WGS sequence"/>
</dbReference>
<evidence type="ECO:0000313" key="2">
    <source>
        <dbReference type="Proteomes" id="UP000663823"/>
    </source>
</evidence>
<dbReference type="PANTHER" id="PTHR46060:SF1">
    <property type="entry name" value="MARINER MOS1 TRANSPOSASE-LIKE PROTEIN"/>
    <property type="match status" value="1"/>
</dbReference>
<sequence length="122" mass="14353">MKSAARWSQWFREGREKVKDKERPERSVTETTVEIIEQVESIINDDPYVTIEELQTGTGLSCGTVHRIISDHLELKKVTARYIPKRLTDFQWAERVQIFKENLAKFQQEMWRLRDAVAGDES</sequence>
<reference evidence="1" key="1">
    <citation type="submission" date="2021-02" db="EMBL/GenBank/DDBJ databases">
        <authorList>
            <person name="Nowell W R."/>
        </authorList>
    </citation>
    <scope>NUCLEOTIDE SEQUENCE</scope>
</reference>
<dbReference type="AlphaFoldDB" id="A0A819VQA2"/>
<gene>
    <name evidence="1" type="ORF">OTI717_LOCUS34567</name>
</gene>
<evidence type="ECO:0008006" key="3">
    <source>
        <dbReference type="Google" id="ProtNLM"/>
    </source>
</evidence>
<accession>A0A819VQA2</accession>
<dbReference type="PANTHER" id="PTHR46060">
    <property type="entry name" value="MARINER MOS1 TRANSPOSASE-LIKE PROTEIN"/>
    <property type="match status" value="1"/>
</dbReference>
<dbReference type="InterPro" id="IPR052709">
    <property type="entry name" value="Transposase-MT_Hybrid"/>
</dbReference>
<evidence type="ECO:0000313" key="1">
    <source>
        <dbReference type="EMBL" id="CAF4112479.1"/>
    </source>
</evidence>
<name>A0A819VQA2_9BILA</name>
<dbReference type="EMBL" id="CAJOAX010012451">
    <property type="protein sequence ID" value="CAF4112479.1"/>
    <property type="molecule type" value="Genomic_DNA"/>
</dbReference>
<protein>
    <recommendedName>
        <fullName evidence="3">Transposase</fullName>
    </recommendedName>
</protein>
<feature type="non-terminal residue" evidence="1">
    <location>
        <position position="1"/>
    </location>
</feature>
<comment type="caution">
    <text evidence="1">The sequence shown here is derived from an EMBL/GenBank/DDBJ whole genome shotgun (WGS) entry which is preliminary data.</text>
</comment>